<sequence length="310" mass="32854">MVRGVVAHGDADLGRGGARPLGMRQPLRRELRERTRAAIDRHWSARSGRNGPAERFPARSAGPARHGFRRPGPEGRAAPARRRRVPGPEPDGPRPGRRRRRDRAPDAGAAVLQGPSARTAPRLQRPTTGRRRPRAARRRKPRRRRGGGGDRRGPRGAGPRAPRRVRRMPTAGPDGPGVRGNGMTRFLRAAGTPAGYGRGRRRIAGTGRGVDGGADRGRPDTGRPGTGPTGYGADRGTGLGRGAARGDARAAPPRVRLPGRAAVAARVAVRKAAVSTPAGPAEPPYGPGRIRPRRTGRTRADHGGPRGRTG</sequence>
<feature type="region of interest" description="Disordered" evidence="1">
    <location>
        <begin position="270"/>
        <end position="310"/>
    </location>
</feature>
<keyword evidence="3" id="KW-1185">Reference proteome</keyword>
<gene>
    <name evidence="2" type="ORF">SLAV_04960</name>
</gene>
<evidence type="ECO:0000256" key="1">
    <source>
        <dbReference type="SAM" id="MobiDB-lite"/>
    </source>
</evidence>
<protein>
    <submittedName>
        <fullName evidence="2">Uncharacterized protein</fullName>
    </submittedName>
</protein>
<evidence type="ECO:0000313" key="2">
    <source>
        <dbReference type="EMBL" id="ATZ22898.1"/>
    </source>
</evidence>
<dbReference type="KEGG" id="slx:SLAV_04960"/>
<organism evidence="2 3">
    <name type="scientific">Streptomyces lavendulae subsp. lavendulae</name>
    <dbReference type="NCBI Taxonomy" id="58340"/>
    <lineage>
        <taxon>Bacteria</taxon>
        <taxon>Bacillati</taxon>
        <taxon>Actinomycetota</taxon>
        <taxon>Actinomycetes</taxon>
        <taxon>Kitasatosporales</taxon>
        <taxon>Streptomycetaceae</taxon>
        <taxon>Streptomyces</taxon>
    </lineage>
</organism>
<feature type="compositionally biased region" description="Low complexity" evidence="1">
    <location>
        <begin position="270"/>
        <end position="279"/>
    </location>
</feature>
<proteinExistence type="predicted"/>
<feature type="compositionally biased region" description="Gly residues" evidence="1">
    <location>
        <begin position="224"/>
        <end position="243"/>
    </location>
</feature>
<evidence type="ECO:0000313" key="3">
    <source>
        <dbReference type="Proteomes" id="UP000231791"/>
    </source>
</evidence>
<dbReference type="AlphaFoldDB" id="A0A2K8P8V5"/>
<feature type="compositionally biased region" description="Basic and acidic residues" evidence="1">
    <location>
        <begin position="27"/>
        <end position="43"/>
    </location>
</feature>
<reference evidence="2 3" key="1">
    <citation type="submission" date="2017-11" db="EMBL/GenBank/DDBJ databases">
        <title>Complete genome sequence of Streptomyces lavendulae subsp. lavendulae CCM 3239 (formerly 'Streptomyces aureofaciens CCM 3239'), the producer of the angucycline-type antibiotic auricin.</title>
        <authorList>
            <person name="Busche T."/>
            <person name="Novakova R."/>
            <person name="Al'Dilaimi A."/>
            <person name="Homerova D."/>
            <person name="Feckova L."/>
            <person name="Rezuchova B."/>
            <person name="Mingyar E."/>
            <person name="Csolleiova D."/>
            <person name="Bekeova C."/>
            <person name="Winkler A."/>
            <person name="Sevcikova B."/>
            <person name="Kalinowski J."/>
            <person name="Kormanec J."/>
            <person name="Ruckert C."/>
        </authorList>
    </citation>
    <scope>NUCLEOTIDE SEQUENCE [LARGE SCALE GENOMIC DNA]</scope>
    <source>
        <strain evidence="2 3">CCM 3239</strain>
    </source>
</reference>
<name>A0A2K8P8V5_STRLA</name>
<feature type="compositionally biased region" description="Basic residues" evidence="1">
    <location>
        <begin position="128"/>
        <end position="146"/>
    </location>
</feature>
<accession>A0A2K8P8V5</accession>
<dbReference type="Proteomes" id="UP000231791">
    <property type="component" value="Chromosome"/>
</dbReference>
<feature type="region of interest" description="Disordered" evidence="1">
    <location>
        <begin position="1"/>
        <end position="257"/>
    </location>
</feature>
<dbReference type="EMBL" id="CP024985">
    <property type="protein sequence ID" value="ATZ22898.1"/>
    <property type="molecule type" value="Genomic_DNA"/>
</dbReference>